<sequence length="313" mass="33841">MKKVIGIISIVLSVFVGLQSMIAGLGNTIVNNGEVSGTAGFILAIIMLVSGILTLASRESKGVLITAIVFYILGGITGSCNIGSYADLQIWSILNLIFAGALIFKVTDKKKATIIVAVMVFIIGGASIIGNKVIKGNDNETKEITKNENNNFTKKVILDNDVCKFTVLEPAEDESMKTVGYKVLVENKTNDTISVGLQDVSVDGVMNDPMWAVDITAKNKAYSQVEWVTNSSTNENVKSIDDIKDVKGRVYIMNADTGEELCNENVDLLTSKNDEDKKEDKKETEESKDEQSDNSNKTSKKSSSSKSNASSKK</sequence>
<dbReference type="Proteomes" id="UP001235030">
    <property type="component" value="Chromosome"/>
</dbReference>
<keyword evidence="4" id="KW-1185">Reference proteome</keyword>
<feature type="compositionally biased region" description="Basic and acidic residues" evidence="1">
    <location>
        <begin position="272"/>
        <end position="291"/>
    </location>
</feature>
<feature type="compositionally biased region" description="Low complexity" evidence="1">
    <location>
        <begin position="293"/>
        <end position="313"/>
    </location>
</feature>
<evidence type="ECO:0000313" key="3">
    <source>
        <dbReference type="EMBL" id="WMT81218.1"/>
    </source>
</evidence>
<feature type="transmembrane region" description="Helical" evidence="2">
    <location>
        <begin position="90"/>
        <end position="107"/>
    </location>
</feature>
<gene>
    <name evidence="3" type="ORF">TEMA_15520</name>
</gene>
<organism evidence="3 4">
    <name type="scientific">Terrisporobacter mayombei</name>
    <dbReference type="NCBI Taxonomy" id="1541"/>
    <lineage>
        <taxon>Bacteria</taxon>
        <taxon>Bacillati</taxon>
        <taxon>Bacillota</taxon>
        <taxon>Clostridia</taxon>
        <taxon>Peptostreptococcales</taxon>
        <taxon>Peptostreptococcaceae</taxon>
        <taxon>Terrisporobacter</taxon>
    </lineage>
</organism>
<dbReference type="RefSeq" id="WP_228103397.1">
    <property type="nucleotide sequence ID" value="NZ_CP101637.1"/>
</dbReference>
<accession>A0ABY9PZS7</accession>
<evidence type="ECO:0008006" key="5">
    <source>
        <dbReference type="Google" id="ProtNLM"/>
    </source>
</evidence>
<reference evidence="3 4" key="1">
    <citation type="submission" date="2022-07" db="EMBL/GenBank/DDBJ databases">
        <title>Genome sequence of Terrisporobacter mayombei DSM6539.</title>
        <authorList>
            <person name="Boeer T."/>
            <person name="Bengelsdorf F.R."/>
            <person name="Daniel R."/>
            <person name="Poehlein A."/>
        </authorList>
    </citation>
    <scope>NUCLEOTIDE SEQUENCE [LARGE SCALE GENOMIC DNA]</scope>
    <source>
        <strain evidence="3 4">DSM 6539</strain>
    </source>
</reference>
<keyword evidence="2" id="KW-0472">Membrane</keyword>
<name>A0ABY9PZS7_9FIRM</name>
<feature type="transmembrane region" description="Helical" evidence="2">
    <location>
        <begin position="114"/>
        <end position="134"/>
    </location>
</feature>
<evidence type="ECO:0000256" key="2">
    <source>
        <dbReference type="SAM" id="Phobius"/>
    </source>
</evidence>
<evidence type="ECO:0000256" key="1">
    <source>
        <dbReference type="SAM" id="MobiDB-lite"/>
    </source>
</evidence>
<feature type="transmembrane region" description="Helical" evidence="2">
    <location>
        <begin position="63"/>
        <end position="84"/>
    </location>
</feature>
<proteinExistence type="predicted"/>
<dbReference type="EMBL" id="CP101637">
    <property type="protein sequence ID" value="WMT81218.1"/>
    <property type="molecule type" value="Genomic_DNA"/>
</dbReference>
<feature type="transmembrane region" description="Helical" evidence="2">
    <location>
        <begin position="35"/>
        <end position="56"/>
    </location>
</feature>
<feature type="transmembrane region" description="Helical" evidence="2">
    <location>
        <begin position="7"/>
        <end position="29"/>
    </location>
</feature>
<protein>
    <recommendedName>
        <fullName evidence="5">DUF4352 domain-containing protein</fullName>
    </recommendedName>
</protein>
<feature type="region of interest" description="Disordered" evidence="1">
    <location>
        <begin position="265"/>
        <end position="313"/>
    </location>
</feature>
<keyword evidence="2" id="KW-1133">Transmembrane helix</keyword>
<evidence type="ECO:0000313" key="4">
    <source>
        <dbReference type="Proteomes" id="UP001235030"/>
    </source>
</evidence>
<keyword evidence="2" id="KW-0812">Transmembrane</keyword>